<keyword evidence="2" id="KW-1185">Reference proteome</keyword>
<organism evidence="1 2">
    <name type="scientific">Reticulomyxa filosa</name>
    <dbReference type="NCBI Taxonomy" id="46433"/>
    <lineage>
        <taxon>Eukaryota</taxon>
        <taxon>Sar</taxon>
        <taxon>Rhizaria</taxon>
        <taxon>Retaria</taxon>
        <taxon>Foraminifera</taxon>
        <taxon>Monothalamids</taxon>
        <taxon>Reticulomyxidae</taxon>
        <taxon>Reticulomyxa</taxon>
    </lineage>
</organism>
<reference evidence="1 2" key="1">
    <citation type="journal article" date="2013" name="Curr. Biol.">
        <title>The Genome of the Foraminiferan Reticulomyxa filosa.</title>
        <authorList>
            <person name="Glockner G."/>
            <person name="Hulsmann N."/>
            <person name="Schleicher M."/>
            <person name="Noegel A.A."/>
            <person name="Eichinger L."/>
            <person name="Gallinger C."/>
            <person name="Pawlowski J."/>
            <person name="Sierra R."/>
            <person name="Euteneuer U."/>
            <person name="Pillet L."/>
            <person name="Moustafa A."/>
            <person name="Platzer M."/>
            <person name="Groth M."/>
            <person name="Szafranski K."/>
            <person name="Schliwa M."/>
        </authorList>
    </citation>
    <scope>NUCLEOTIDE SEQUENCE [LARGE SCALE GENOMIC DNA]</scope>
</reference>
<comment type="caution">
    <text evidence="1">The sequence shown here is derived from an EMBL/GenBank/DDBJ whole genome shotgun (WGS) entry which is preliminary data.</text>
</comment>
<feature type="non-terminal residue" evidence="1">
    <location>
        <position position="1"/>
    </location>
</feature>
<evidence type="ECO:0000313" key="1">
    <source>
        <dbReference type="EMBL" id="ETN97644.1"/>
    </source>
</evidence>
<gene>
    <name evidence="1" type="ORF">RFI_39885</name>
</gene>
<accession>X6LA76</accession>
<sequence>RKFFLNEKIGNFYSLILFFVFLFEGDWGLENIVENVGKSREKKCKIKWKKIDKNFYLRKIMRKSKKIKRMVKWKNKKNEKKK</sequence>
<evidence type="ECO:0000313" key="2">
    <source>
        <dbReference type="Proteomes" id="UP000023152"/>
    </source>
</evidence>
<proteinExistence type="predicted"/>
<dbReference type="Proteomes" id="UP000023152">
    <property type="component" value="Unassembled WGS sequence"/>
</dbReference>
<protein>
    <submittedName>
        <fullName evidence="1">Uncharacterized protein</fullName>
    </submittedName>
</protein>
<dbReference type="EMBL" id="ASPP01049058">
    <property type="protein sequence ID" value="ETN97644.1"/>
    <property type="molecule type" value="Genomic_DNA"/>
</dbReference>
<name>X6LA76_RETFI</name>
<dbReference type="AlphaFoldDB" id="X6LA76"/>